<accession>A0AAV2LY95</accession>
<dbReference type="AlphaFoldDB" id="A0AAV2LY95"/>
<keyword evidence="3" id="KW-1185">Reference proteome</keyword>
<evidence type="ECO:0000313" key="2">
    <source>
        <dbReference type="EMBL" id="CAL1606021.1"/>
    </source>
</evidence>
<name>A0AAV2LY95_KNICA</name>
<dbReference type="EMBL" id="OZ035827">
    <property type="protein sequence ID" value="CAL1606021.1"/>
    <property type="molecule type" value="Genomic_DNA"/>
</dbReference>
<feature type="region of interest" description="Disordered" evidence="1">
    <location>
        <begin position="122"/>
        <end position="150"/>
    </location>
</feature>
<reference evidence="2 3" key="1">
    <citation type="submission" date="2024-04" db="EMBL/GenBank/DDBJ databases">
        <authorList>
            <person name="Waldvogel A.-M."/>
            <person name="Schoenle A."/>
        </authorList>
    </citation>
    <scope>NUCLEOTIDE SEQUENCE [LARGE SCALE GENOMIC DNA]</scope>
</reference>
<protein>
    <submittedName>
        <fullName evidence="2">Uncharacterized protein</fullName>
    </submittedName>
</protein>
<gene>
    <name evidence="2" type="ORF">KC01_LOCUS33291</name>
</gene>
<proteinExistence type="predicted"/>
<feature type="compositionally biased region" description="Pro residues" evidence="1">
    <location>
        <begin position="134"/>
        <end position="150"/>
    </location>
</feature>
<evidence type="ECO:0000313" key="3">
    <source>
        <dbReference type="Proteomes" id="UP001497482"/>
    </source>
</evidence>
<feature type="region of interest" description="Disordered" evidence="1">
    <location>
        <begin position="60"/>
        <end position="106"/>
    </location>
</feature>
<evidence type="ECO:0000256" key="1">
    <source>
        <dbReference type="SAM" id="MobiDB-lite"/>
    </source>
</evidence>
<organism evidence="2 3">
    <name type="scientific">Knipowitschia caucasica</name>
    <name type="common">Caucasian dwarf goby</name>
    <name type="synonym">Pomatoschistus caucasicus</name>
    <dbReference type="NCBI Taxonomy" id="637954"/>
    <lineage>
        <taxon>Eukaryota</taxon>
        <taxon>Metazoa</taxon>
        <taxon>Chordata</taxon>
        <taxon>Craniata</taxon>
        <taxon>Vertebrata</taxon>
        <taxon>Euteleostomi</taxon>
        <taxon>Actinopterygii</taxon>
        <taxon>Neopterygii</taxon>
        <taxon>Teleostei</taxon>
        <taxon>Neoteleostei</taxon>
        <taxon>Acanthomorphata</taxon>
        <taxon>Gobiaria</taxon>
        <taxon>Gobiiformes</taxon>
        <taxon>Gobioidei</taxon>
        <taxon>Gobiidae</taxon>
        <taxon>Gobiinae</taxon>
        <taxon>Knipowitschia</taxon>
    </lineage>
</organism>
<sequence>MTVFGFPVFQYVTAPSNPLPWWCPQSLAFGLCPSIYGSFATQTYISQCLSSIAVHWQSPCGSKGRTPHRLAASQGANGGQAPPARSARTPPLLLSPAHHTYPHPPLHPPLATASLWSHLAAHNAGHQGPTSTTTPPPPRPPIPRRSGPDP</sequence>
<dbReference type="Proteomes" id="UP001497482">
    <property type="component" value="Chromosome 5"/>
</dbReference>